<dbReference type="Pfam" id="PF22528">
    <property type="entry name" value="PRMT_C"/>
    <property type="match status" value="1"/>
</dbReference>
<evidence type="ECO:0000256" key="6">
    <source>
        <dbReference type="PROSITE-ProRule" id="PRU01015"/>
    </source>
</evidence>
<dbReference type="PROSITE" id="PS51678">
    <property type="entry name" value="SAM_MT_PRMT"/>
    <property type="match status" value="1"/>
</dbReference>
<feature type="compositionally biased region" description="Gly residues" evidence="7">
    <location>
        <begin position="16"/>
        <end position="25"/>
    </location>
</feature>
<dbReference type="CDD" id="cd02440">
    <property type="entry name" value="AdoMet_MTases"/>
    <property type="match status" value="1"/>
</dbReference>
<dbReference type="VEuPathDB" id="CryptoDB:Cvel_6558"/>
<evidence type="ECO:0000256" key="3">
    <source>
        <dbReference type="ARBA" id="ARBA00022679"/>
    </source>
</evidence>
<dbReference type="FunFam" id="2.70.160.11:FF:000001">
    <property type="entry name" value="Blast:Protein arginine N-methyltransferase 1"/>
    <property type="match status" value="1"/>
</dbReference>
<evidence type="ECO:0000256" key="1">
    <source>
        <dbReference type="ARBA" id="ARBA00011925"/>
    </source>
</evidence>
<accession>A0A0G4HEI6</accession>
<evidence type="ECO:0000256" key="5">
    <source>
        <dbReference type="ARBA" id="ARBA00049303"/>
    </source>
</evidence>
<gene>
    <name evidence="9" type="ORF">Cvel_6558</name>
</gene>
<dbReference type="FunFam" id="3.40.50.150:FF:000003">
    <property type="entry name" value="Blast:Protein arginine N-methyltransferase 1"/>
    <property type="match status" value="1"/>
</dbReference>
<dbReference type="GO" id="GO:0042054">
    <property type="term" value="F:histone methyltransferase activity"/>
    <property type="evidence" value="ECO:0007669"/>
    <property type="project" value="TreeGrafter"/>
</dbReference>
<dbReference type="GO" id="GO:0032259">
    <property type="term" value="P:methylation"/>
    <property type="evidence" value="ECO:0007669"/>
    <property type="project" value="UniProtKB-KW"/>
</dbReference>
<dbReference type="PANTHER" id="PTHR11006:SF53">
    <property type="entry name" value="PROTEIN ARGININE N-METHYLTRANSFERASE 3"/>
    <property type="match status" value="1"/>
</dbReference>
<dbReference type="Gene3D" id="3.40.50.150">
    <property type="entry name" value="Vaccinia Virus protein VP39"/>
    <property type="match status" value="1"/>
</dbReference>
<evidence type="ECO:0000259" key="8">
    <source>
        <dbReference type="Pfam" id="PF22528"/>
    </source>
</evidence>
<comment type="catalytic activity">
    <reaction evidence="5">
        <text>L-arginyl-[protein] + S-adenosyl-L-methionine = N(omega)-methyl-L-arginyl-[protein] + S-adenosyl-L-homocysteine + H(+)</text>
        <dbReference type="Rhea" id="RHEA:48100"/>
        <dbReference type="Rhea" id="RHEA-COMP:10532"/>
        <dbReference type="Rhea" id="RHEA-COMP:11990"/>
        <dbReference type="ChEBI" id="CHEBI:15378"/>
        <dbReference type="ChEBI" id="CHEBI:29965"/>
        <dbReference type="ChEBI" id="CHEBI:57856"/>
        <dbReference type="ChEBI" id="CHEBI:59789"/>
        <dbReference type="ChEBI" id="CHEBI:65280"/>
    </reaction>
    <physiologicalReaction direction="left-to-right" evidence="5">
        <dbReference type="Rhea" id="RHEA:48101"/>
    </physiologicalReaction>
</comment>
<dbReference type="EC" id="2.1.1.319" evidence="1"/>
<name>A0A0G4HEI6_9ALVE</name>
<sequence>MKRNRGHSGGRQANGVHGGGGGGQKGEAKKAITERQVAEFTQEWGALAQEEVSSADYYFNSYAHFGIHEEMLKDSVRTGTYQKAILQNAHLFRGKTVLDVGSGSGILSLFAAKAGAKKVYGIECSEIVEIARQIIAYNNYDDVVEFITGKAEEVTLPVDKVDIIVSEWMGYFLLYESMLDSVLFCRDKWLKEGGLIFPDKASLYLSGIEDADYREEKLGQWHNVYGFDFSPVKAIVMEDPLVDNVQAGVMNTTSCQILSLDLNTCKKDDADFASRFSIRALRRDFIHALVAWFDVTFSCRDVPHSHSVSFTTAPFSKWTHWKQTVFYLKDALVAHEGEEVSGLIAVRKNAKNPRDLDIKLKYVFDGAAAIAAVGGEGEREETENVVGGNEPNGAAGMDLEEEEGDQAGGEEAAAGKQKEKKNAAQRERGSGQGTGVNETLFFRLR</sequence>
<evidence type="ECO:0000256" key="4">
    <source>
        <dbReference type="ARBA" id="ARBA00022691"/>
    </source>
</evidence>
<dbReference type="InterPro" id="IPR055135">
    <property type="entry name" value="PRMT_dom"/>
</dbReference>
<dbReference type="Gene3D" id="2.70.160.11">
    <property type="entry name" value="Hnrnp arginine n-methyltransferase1"/>
    <property type="match status" value="1"/>
</dbReference>
<feature type="region of interest" description="Disordered" evidence="7">
    <location>
        <begin position="375"/>
        <end position="445"/>
    </location>
</feature>
<feature type="compositionally biased region" description="Basic and acidic residues" evidence="7">
    <location>
        <begin position="416"/>
        <end position="429"/>
    </location>
</feature>
<reference evidence="9" key="1">
    <citation type="submission" date="2014-11" db="EMBL/GenBank/DDBJ databases">
        <authorList>
            <person name="Otto D Thomas"/>
            <person name="Naeem Raeece"/>
        </authorList>
    </citation>
    <scope>NUCLEOTIDE SEQUENCE</scope>
</reference>
<dbReference type="InterPro" id="IPR025799">
    <property type="entry name" value="Arg_MeTrfase"/>
</dbReference>
<evidence type="ECO:0000256" key="7">
    <source>
        <dbReference type="SAM" id="MobiDB-lite"/>
    </source>
</evidence>
<keyword evidence="2 6" id="KW-0489">Methyltransferase</keyword>
<feature type="region of interest" description="Disordered" evidence="7">
    <location>
        <begin position="1"/>
        <end position="32"/>
    </location>
</feature>
<dbReference type="SUPFAM" id="SSF53335">
    <property type="entry name" value="S-adenosyl-L-methionine-dependent methyltransferases"/>
    <property type="match status" value="1"/>
</dbReference>
<dbReference type="InterPro" id="IPR029063">
    <property type="entry name" value="SAM-dependent_MTases_sf"/>
</dbReference>
<dbReference type="Pfam" id="PF06325">
    <property type="entry name" value="PrmA"/>
    <property type="match status" value="1"/>
</dbReference>
<dbReference type="PhylomeDB" id="A0A0G4HEI6"/>
<dbReference type="AlphaFoldDB" id="A0A0G4HEI6"/>
<dbReference type="EMBL" id="CDMZ01002462">
    <property type="protein sequence ID" value="CEM42484.1"/>
    <property type="molecule type" value="Genomic_DNA"/>
</dbReference>
<keyword evidence="3 6" id="KW-0808">Transferase</keyword>
<evidence type="ECO:0000313" key="9">
    <source>
        <dbReference type="EMBL" id="CEM42484.1"/>
    </source>
</evidence>
<feature type="domain" description="Protein arginine N-methyltransferase" evidence="8">
    <location>
        <begin position="199"/>
        <end position="365"/>
    </location>
</feature>
<proteinExistence type="predicted"/>
<dbReference type="GO" id="GO:0005634">
    <property type="term" value="C:nucleus"/>
    <property type="evidence" value="ECO:0007669"/>
    <property type="project" value="TreeGrafter"/>
</dbReference>
<organism evidence="9">
    <name type="scientific">Chromera velia CCMP2878</name>
    <dbReference type="NCBI Taxonomy" id="1169474"/>
    <lineage>
        <taxon>Eukaryota</taxon>
        <taxon>Sar</taxon>
        <taxon>Alveolata</taxon>
        <taxon>Colpodellida</taxon>
        <taxon>Chromeraceae</taxon>
        <taxon>Chromera</taxon>
    </lineage>
</organism>
<dbReference type="PANTHER" id="PTHR11006">
    <property type="entry name" value="PROTEIN ARGININE N-METHYLTRANSFERASE"/>
    <property type="match status" value="1"/>
</dbReference>
<feature type="compositionally biased region" description="Low complexity" evidence="7">
    <location>
        <begin position="384"/>
        <end position="396"/>
    </location>
</feature>
<keyword evidence="4 6" id="KW-0949">S-adenosyl-L-methionine</keyword>
<dbReference type="GO" id="GO:0035242">
    <property type="term" value="F:protein-arginine omega-N asymmetric methyltransferase activity"/>
    <property type="evidence" value="ECO:0007669"/>
    <property type="project" value="UniProtKB-EC"/>
</dbReference>
<protein>
    <recommendedName>
        <fullName evidence="1">type I protein arginine methyltransferase</fullName>
        <ecNumber evidence="1">2.1.1.319</ecNumber>
    </recommendedName>
</protein>
<evidence type="ECO:0000256" key="2">
    <source>
        <dbReference type="ARBA" id="ARBA00022603"/>
    </source>
</evidence>